<name>A0A382ZX14_9ZZZZ</name>
<dbReference type="InterPro" id="IPR019455">
    <property type="entry name" value="Acetolactate_synth_ssu_C"/>
</dbReference>
<dbReference type="InterPro" id="IPR002912">
    <property type="entry name" value="ACT_dom"/>
</dbReference>
<dbReference type="InterPro" id="IPR027271">
    <property type="entry name" value="Acetolactate_synth/TF_NikR_C"/>
</dbReference>
<feature type="non-terminal residue" evidence="7">
    <location>
        <position position="112"/>
    </location>
</feature>
<dbReference type="AlphaFoldDB" id="A0A382ZX14"/>
<dbReference type="Gene3D" id="3.30.70.260">
    <property type="match status" value="1"/>
</dbReference>
<dbReference type="GO" id="GO:0005829">
    <property type="term" value="C:cytosol"/>
    <property type="evidence" value="ECO:0007669"/>
    <property type="project" value="TreeGrafter"/>
</dbReference>
<evidence type="ECO:0000313" key="7">
    <source>
        <dbReference type="EMBL" id="SVD99515.1"/>
    </source>
</evidence>
<protein>
    <recommendedName>
        <fullName evidence="6">ACT domain-containing protein</fullName>
    </recommendedName>
</protein>
<comment type="pathway">
    <text evidence="2">Amino-acid biosynthesis; L-valine biosynthesis; L-valine from pyruvate: step 1/4.</text>
</comment>
<reference evidence="7" key="1">
    <citation type="submission" date="2018-05" db="EMBL/GenBank/DDBJ databases">
        <authorList>
            <person name="Lanie J.A."/>
            <person name="Ng W.-L."/>
            <person name="Kazmierczak K.M."/>
            <person name="Andrzejewski T.M."/>
            <person name="Davidsen T.M."/>
            <person name="Wayne K.J."/>
            <person name="Tettelin H."/>
            <person name="Glass J.I."/>
            <person name="Rusch D."/>
            <person name="Podicherti R."/>
            <person name="Tsui H.-C.T."/>
            <person name="Winkler M.E."/>
        </authorList>
    </citation>
    <scope>NUCLEOTIDE SEQUENCE</scope>
</reference>
<dbReference type="EMBL" id="UINC01187014">
    <property type="protein sequence ID" value="SVD99515.1"/>
    <property type="molecule type" value="Genomic_DNA"/>
</dbReference>
<feature type="domain" description="ACT" evidence="6">
    <location>
        <begin position="1"/>
        <end position="71"/>
    </location>
</feature>
<comment type="similarity">
    <text evidence="3">Belongs to the acetolactate synthase small subunit family.</text>
</comment>
<evidence type="ECO:0000256" key="2">
    <source>
        <dbReference type="ARBA" id="ARBA00005025"/>
    </source>
</evidence>
<dbReference type="InterPro" id="IPR045865">
    <property type="entry name" value="ACT-like_dom_sf"/>
</dbReference>
<dbReference type="InterPro" id="IPR054480">
    <property type="entry name" value="AHAS_small-like_ACT"/>
</dbReference>
<dbReference type="InterPro" id="IPR039557">
    <property type="entry name" value="AHAS_ACT"/>
</dbReference>
<evidence type="ECO:0000256" key="4">
    <source>
        <dbReference type="ARBA" id="ARBA00022605"/>
    </source>
</evidence>
<accession>A0A382ZX14</accession>
<evidence type="ECO:0000259" key="6">
    <source>
        <dbReference type="PROSITE" id="PS51671"/>
    </source>
</evidence>
<comment type="pathway">
    <text evidence="1">Amino-acid biosynthesis; L-isoleucine biosynthesis; L-isoleucine from 2-oxobutanoate: step 1/4.</text>
</comment>
<dbReference type="GO" id="GO:0009099">
    <property type="term" value="P:L-valine biosynthetic process"/>
    <property type="evidence" value="ECO:0007669"/>
    <property type="project" value="UniProtKB-UniPathway"/>
</dbReference>
<evidence type="ECO:0000256" key="1">
    <source>
        <dbReference type="ARBA" id="ARBA00004974"/>
    </source>
</evidence>
<dbReference type="Gene3D" id="3.30.70.1150">
    <property type="entry name" value="ACT-like. Chain A, domain 2"/>
    <property type="match status" value="1"/>
</dbReference>
<proteinExistence type="inferred from homology"/>
<dbReference type="NCBIfam" id="NF008864">
    <property type="entry name" value="PRK11895.1"/>
    <property type="match status" value="1"/>
</dbReference>
<gene>
    <name evidence="7" type="ORF">METZ01_LOCUS452369</name>
</gene>
<dbReference type="InterPro" id="IPR004789">
    <property type="entry name" value="Acetalactate_synth_ssu"/>
</dbReference>
<dbReference type="GO" id="GO:0009097">
    <property type="term" value="P:isoleucine biosynthetic process"/>
    <property type="evidence" value="ECO:0007669"/>
    <property type="project" value="UniProtKB-UniPathway"/>
</dbReference>
<dbReference type="GO" id="GO:0003984">
    <property type="term" value="F:acetolactate synthase activity"/>
    <property type="evidence" value="ECO:0007669"/>
    <property type="project" value="TreeGrafter"/>
</dbReference>
<evidence type="ECO:0000256" key="3">
    <source>
        <dbReference type="ARBA" id="ARBA00006341"/>
    </source>
</evidence>
<dbReference type="SUPFAM" id="SSF55021">
    <property type="entry name" value="ACT-like"/>
    <property type="match status" value="2"/>
</dbReference>
<sequence>MVEDRAGVLNRISSMFRRRGYNISSLAVGKSESAGLSRMTFVVDGDAKTVEMVVKNLHKLVEVIKVADISEENAVSRELALIRVKCDVATRSEIMQIVDIFRAKIVDVSQDT</sequence>
<dbReference type="CDD" id="cd04878">
    <property type="entry name" value="ACT_AHAS"/>
    <property type="match status" value="1"/>
</dbReference>
<keyword evidence="4" id="KW-0028">Amino-acid biosynthesis</keyword>
<evidence type="ECO:0000256" key="5">
    <source>
        <dbReference type="ARBA" id="ARBA00023304"/>
    </source>
</evidence>
<dbReference type="Pfam" id="PF22629">
    <property type="entry name" value="ACT_AHAS_ss"/>
    <property type="match status" value="1"/>
</dbReference>
<dbReference type="UniPathway" id="UPA00049">
    <property type="reaction ID" value="UER00059"/>
</dbReference>
<dbReference type="PANTHER" id="PTHR30239:SF0">
    <property type="entry name" value="ACETOLACTATE SYNTHASE SMALL SUBUNIT 1, CHLOROPLASTIC"/>
    <property type="match status" value="1"/>
</dbReference>
<dbReference type="PROSITE" id="PS51671">
    <property type="entry name" value="ACT"/>
    <property type="match status" value="1"/>
</dbReference>
<keyword evidence="5" id="KW-0100">Branched-chain amino acid biosynthesis</keyword>
<dbReference type="NCBIfam" id="TIGR00119">
    <property type="entry name" value="acolac_sm"/>
    <property type="match status" value="1"/>
</dbReference>
<dbReference type="Pfam" id="PF10369">
    <property type="entry name" value="ALS_ss_C"/>
    <property type="match status" value="1"/>
</dbReference>
<organism evidence="7">
    <name type="scientific">marine metagenome</name>
    <dbReference type="NCBI Taxonomy" id="408172"/>
    <lineage>
        <taxon>unclassified sequences</taxon>
        <taxon>metagenomes</taxon>
        <taxon>ecological metagenomes</taxon>
    </lineage>
</organism>
<dbReference type="PANTHER" id="PTHR30239">
    <property type="entry name" value="ACETOLACTATE SYNTHASE SMALL SUBUNIT"/>
    <property type="match status" value="1"/>
</dbReference>
<dbReference type="UniPathway" id="UPA00047">
    <property type="reaction ID" value="UER00055"/>
</dbReference>
<dbReference type="GO" id="GO:1990610">
    <property type="term" value="F:acetolactate synthase regulator activity"/>
    <property type="evidence" value="ECO:0007669"/>
    <property type="project" value="InterPro"/>
</dbReference>